<feature type="region of interest" description="Disordered" evidence="1">
    <location>
        <begin position="639"/>
        <end position="658"/>
    </location>
</feature>
<reference evidence="2 3" key="1">
    <citation type="journal article" date="2023" name="PLoS ONE">
        <title>Cytospora paraplurivora sp. nov. isolated from orchards with fruit tree decline syndrome in Ontario, Canada.</title>
        <authorList>
            <person name="Ilyukhin E."/>
            <person name="Nguyen H.D.T."/>
            <person name="Castle A.J."/>
            <person name="Ellouze W."/>
        </authorList>
    </citation>
    <scope>NUCLEOTIDE SEQUENCE [LARGE SCALE GENOMIC DNA]</scope>
    <source>
        <strain evidence="2 3">FDS-564</strain>
    </source>
</reference>
<feature type="compositionally biased region" description="Acidic residues" evidence="1">
    <location>
        <begin position="588"/>
        <end position="608"/>
    </location>
</feature>
<name>A0AAN9YHJ9_9PEZI</name>
<gene>
    <name evidence="2" type="ORF">SLS53_004339</name>
</gene>
<feature type="region of interest" description="Disordered" evidence="1">
    <location>
        <begin position="1"/>
        <end position="20"/>
    </location>
</feature>
<dbReference type="EMBL" id="JAJSPL020000014">
    <property type="protein sequence ID" value="KAK7743254.1"/>
    <property type="molecule type" value="Genomic_DNA"/>
</dbReference>
<feature type="compositionally biased region" description="Acidic residues" evidence="1">
    <location>
        <begin position="132"/>
        <end position="150"/>
    </location>
</feature>
<dbReference type="AlphaFoldDB" id="A0AAN9YHJ9"/>
<feature type="region of interest" description="Disordered" evidence="1">
    <location>
        <begin position="664"/>
        <end position="683"/>
    </location>
</feature>
<keyword evidence="3" id="KW-1185">Reference proteome</keyword>
<feature type="compositionally biased region" description="Basic and acidic residues" evidence="1">
    <location>
        <begin position="77"/>
        <end position="90"/>
    </location>
</feature>
<feature type="region of interest" description="Disordered" evidence="1">
    <location>
        <begin position="366"/>
        <end position="385"/>
    </location>
</feature>
<evidence type="ECO:0000313" key="3">
    <source>
        <dbReference type="Proteomes" id="UP001320245"/>
    </source>
</evidence>
<feature type="region of interest" description="Disordered" evidence="1">
    <location>
        <begin position="128"/>
        <end position="181"/>
    </location>
</feature>
<evidence type="ECO:0000256" key="1">
    <source>
        <dbReference type="SAM" id="MobiDB-lite"/>
    </source>
</evidence>
<feature type="region of interest" description="Disordered" evidence="1">
    <location>
        <begin position="508"/>
        <end position="529"/>
    </location>
</feature>
<accession>A0AAN9YHJ9</accession>
<comment type="caution">
    <text evidence="2">The sequence shown here is derived from an EMBL/GenBank/DDBJ whole genome shotgun (WGS) entry which is preliminary data.</text>
</comment>
<dbReference type="Proteomes" id="UP001320245">
    <property type="component" value="Unassembled WGS sequence"/>
</dbReference>
<feature type="region of interest" description="Disordered" evidence="1">
    <location>
        <begin position="77"/>
        <end position="110"/>
    </location>
</feature>
<feature type="compositionally biased region" description="Acidic residues" evidence="1">
    <location>
        <begin position="673"/>
        <end position="683"/>
    </location>
</feature>
<proteinExistence type="predicted"/>
<feature type="region of interest" description="Disordered" evidence="1">
    <location>
        <begin position="541"/>
        <end position="608"/>
    </location>
</feature>
<sequence>MAFNTARKMTSAIGKAKKAARDARLFKKYTPPALKPIKRQHALKKQRRFAREFASRAAYEQHMAEMARLEDLRGRYRDRSERPAAEDRLRSRSLSPGRRPRPGRTPSPWVAQEVASILGYGVRMDIDNEVTNNDEMDVDTDDSTDMEIDSDPPTSTFSSPASSGMSSYAPAGSPPTTLSFSPAPVIIDLDEVMVDVQDAPEEHTDNTPEASAQVPANWLKPTHNPGLFTTPTPCKVWKPTNPPVGPHPLSSSATLTSDPPTICAEPRREEVKSAPVDYYARARDEDFIETQRQAERTPLPGSKPKVKKVNVVAVNYYARAADEDFIETQRQAEKTPLPGSKPKGKKVNATPVDYYARAADEGFIDAQRQGERTALPESDDEELEDGTGDVLKLAANISLPTSEEVAENIEDEQEGVMDQEVGELAGIGRDEAAQGEETAEEQSHAGTIHVSAVPQAVLQHYSAESENISQDDPTIVTRPQVTTDLDMTPQIEGNPPTSHHENLMEITFHSEIPAPQPEPAPEPESAQIEGMDITPDEDMVQNQHIQQEIFSEPEPTQMEGMDLTQDQGIPQEVGPSDPAPVESTQDTAMDDDNNDEDEEYDGPWEDVFDINDMPARKYLKRKRDVASLGEVAVDDQPAAKYQIYNDREDVNDQAGEDQASEYHAGEDHAGEEQSIEEQAGEESIEDSFRYDVGYGQALMDHFIRQRLPEVAARVMFPEARYNDNVRADEAQRFASWLAELGLPEAGRDLIDQAFEDQEEMSATELIDLFWDWYEEQVGATLDTYEVSLVEEDIETLDEDLEKALWDYIDENPPEEDA</sequence>
<feature type="compositionally biased region" description="Low complexity" evidence="1">
    <location>
        <begin position="151"/>
        <end position="175"/>
    </location>
</feature>
<feature type="region of interest" description="Disordered" evidence="1">
    <location>
        <begin position="237"/>
        <end position="275"/>
    </location>
</feature>
<organism evidence="2 3">
    <name type="scientific">Cytospora paraplurivora</name>
    <dbReference type="NCBI Taxonomy" id="2898453"/>
    <lineage>
        <taxon>Eukaryota</taxon>
        <taxon>Fungi</taxon>
        <taxon>Dikarya</taxon>
        <taxon>Ascomycota</taxon>
        <taxon>Pezizomycotina</taxon>
        <taxon>Sordariomycetes</taxon>
        <taxon>Sordariomycetidae</taxon>
        <taxon>Diaporthales</taxon>
        <taxon>Cytosporaceae</taxon>
        <taxon>Cytospora</taxon>
    </lineage>
</organism>
<feature type="compositionally biased region" description="Polar residues" evidence="1">
    <location>
        <begin position="249"/>
        <end position="259"/>
    </location>
</feature>
<evidence type="ECO:0000313" key="2">
    <source>
        <dbReference type="EMBL" id="KAK7743254.1"/>
    </source>
</evidence>
<protein>
    <submittedName>
        <fullName evidence="2">Uncharacterized protein</fullName>
    </submittedName>
</protein>
<feature type="region of interest" description="Disordered" evidence="1">
    <location>
        <begin position="329"/>
        <end position="348"/>
    </location>
</feature>